<reference evidence="1 2" key="1">
    <citation type="submission" date="2010-03" db="EMBL/GenBank/DDBJ databases">
        <authorList>
            <consortium name="The Broad Institute Genome Sequencing Platform"/>
            <person name="Ward D."/>
            <person name="Earl A."/>
            <person name="Feldgarden M."/>
            <person name="Gevers D."/>
            <person name="Young S."/>
            <person name="Zeng Q."/>
            <person name="Koehrsen M."/>
            <person name="Alvarado L."/>
            <person name="Berlin A.M."/>
            <person name="Borenstein D."/>
            <person name="Chapman S.B."/>
            <person name="Chen Z."/>
            <person name="Engels R."/>
            <person name="Freedman E."/>
            <person name="Gellesch M."/>
            <person name="Goldberg J."/>
            <person name="Griggs A."/>
            <person name="Gujja S."/>
            <person name="Heilman E.R."/>
            <person name="Heiman D.I."/>
            <person name="Hepburn T.A."/>
            <person name="Howarth C."/>
            <person name="Jen D."/>
            <person name="Larson L."/>
            <person name="Mehta T."/>
            <person name="Park D."/>
            <person name="Pearson M."/>
            <person name="Richards J."/>
            <person name="Roberts A."/>
            <person name="Saif S."/>
            <person name="Shea T.D."/>
            <person name="Shenoy N."/>
            <person name="Sisk P."/>
            <person name="Stolte C."/>
            <person name="Sykes S.N."/>
            <person name="Walk T."/>
            <person name="White J."/>
            <person name="Yandava C."/>
            <person name="Izard J."/>
            <person name="Baranova O.V."/>
            <person name="Blanton J.M."/>
            <person name="Tanner A.C."/>
            <person name="Dewhirst F."/>
            <person name="Haas B."/>
            <person name="Nusbaum C."/>
            <person name="Birren B."/>
        </authorList>
    </citation>
    <scope>NUCLEOTIDE SEQUENCE [LARGE SCALE GENOMIC DNA]</scope>
    <source>
        <strain evidence="1 2">ATCC 29453</strain>
    </source>
</reference>
<keyword evidence="2" id="KW-1185">Reference proteome</keyword>
<dbReference type="AlphaFoldDB" id="V9HKR0"/>
<dbReference type="KEGG" id="smur:BWP33_06405"/>
<name>V9HKR0_9NEIS</name>
<evidence type="ECO:0000313" key="2">
    <source>
        <dbReference type="Proteomes" id="UP000017813"/>
    </source>
</evidence>
<reference evidence="1 2" key="2">
    <citation type="submission" date="2011-10" db="EMBL/GenBank/DDBJ databases">
        <title>The Genome Sequence of Simonsiella muelleri ATCC 29453.</title>
        <authorList>
            <consortium name="The Broad Institute Genome Sequencing Platform"/>
            <consortium name="The Broad Institute Genome Sequencing Center for Infectious Disease"/>
            <person name="Earl A."/>
            <person name="Ward D."/>
            <person name="Feldgarden M."/>
            <person name="Gevers D."/>
            <person name="Izard J."/>
            <person name="Baranova O.V."/>
            <person name="Blanton J.M."/>
            <person name="Tanner A.C."/>
            <person name="Dewhirst F."/>
            <person name="Young S.K."/>
            <person name="Zeng Q."/>
            <person name="Gargeya S."/>
            <person name="Fitzgerald M."/>
            <person name="Haas B."/>
            <person name="Abouelleil A."/>
            <person name="Alvarado L."/>
            <person name="Arachchi H.M."/>
            <person name="Berlin A."/>
            <person name="Brown A."/>
            <person name="Chapman S.B."/>
            <person name="Chen Z."/>
            <person name="Dunbar C."/>
            <person name="Freedman E."/>
            <person name="Gearin G."/>
            <person name="Goldberg J."/>
            <person name="Griggs A."/>
            <person name="Gujja S."/>
            <person name="Heiman D."/>
            <person name="Howarth C."/>
            <person name="Larson L."/>
            <person name="Lui A."/>
            <person name="MacDonald P.J.P."/>
            <person name="Montmayeur A."/>
            <person name="Murphy C."/>
            <person name="Neiman D."/>
            <person name="Pearson M."/>
            <person name="Priest M."/>
            <person name="Roberts A."/>
            <person name="Saif S."/>
            <person name="Shea T."/>
            <person name="Shenoy N."/>
            <person name="Sisk P."/>
            <person name="Stolte C."/>
            <person name="Sykes S."/>
            <person name="Wortman J."/>
            <person name="Nusbaum C."/>
            <person name="Birren B."/>
        </authorList>
    </citation>
    <scope>NUCLEOTIDE SEQUENCE [LARGE SCALE GENOMIC DNA]</scope>
    <source>
        <strain evidence="1 2">ATCC 29453</strain>
    </source>
</reference>
<sequence>MNSKDFKECFVVQDLETFEFLCSDGLGGIEQMPYLSMAGKYDNYDSAFEAGVDEIGGVFSVFKFYESVNKE</sequence>
<protein>
    <submittedName>
        <fullName evidence="1">Uncharacterized protein</fullName>
    </submittedName>
</protein>
<dbReference type="RefSeq" id="WP_002642611.1">
    <property type="nucleotide sequence ID" value="NZ_CP019448.1"/>
</dbReference>
<dbReference type="HOGENOM" id="CLU_2807982_0_0_4"/>
<dbReference type="Proteomes" id="UP000017813">
    <property type="component" value="Unassembled WGS sequence"/>
</dbReference>
<gene>
    <name evidence="1" type="ORF">HMPREF9021_01291</name>
</gene>
<evidence type="ECO:0000313" key="1">
    <source>
        <dbReference type="EMBL" id="EFG30685.1"/>
    </source>
</evidence>
<proteinExistence type="predicted"/>
<dbReference type="STRING" id="641147.HMPREF9021_01291"/>
<accession>V9HKR0</accession>
<comment type="caution">
    <text evidence="1">The sequence shown here is derived from an EMBL/GenBank/DDBJ whole genome shotgun (WGS) entry which is preliminary data.</text>
</comment>
<dbReference type="EMBL" id="ADCY02000050">
    <property type="protein sequence ID" value="EFG30685.1"/>
    <property type="molecule type" value="Genomic_DNA"/>
</dbReference>
<organism evidence="1 2">
    <name type="scientific">Simonsiella muelleri ATCC 29453</name>
    <dbReference type="NCBI Taxonomy" id="641147"/>
    <lineage>
        <taxon>Bacteria</taxon>
        <taxon>Pseudomonadati</taxon>
        <taxon>Pseudomonadota</taxon>
        <taxon>Betaproteobacteria</taxon>
        <taxon>Neisseriales</taxon>
        <taxon>Neisseriaceae</taxon>
        <taxon>Simonsiella</taxon>
    </lineage>
</organism>
<dbReference type="OrthoDB" id="8603830at2"/>